<protein>
    <recommendedName>
        <fullName evidence="5">Alpha/beta hydrolase fold</fullName>
    </recommendedName>
</protein>
<feature type="region of interest" description="Disordered" evidence="1">
    <location>
        <begin position="87"/>
        <end position="110"/>
    </location>
</feature>
<dbReference type="RefSeq" id="WP_245378683.1">
    <property type="nucleotide sequence ID" value="NZ_JAGINW010000001.1"/>
</dbReference>
<dbReference type="EMBL" id="JAGINW010000001">
    <property type="protein sequence ID" value="MBP2329007.1"/>
    <property type="molecule type" value="Genomic_DNA"/>
</dbReference>
<evidence type="ECO:0000313" key="3">
    <source>
        <dbReference type="EMBL" id="MBP2329007.1"/>
    </source>
</evidence>
<evidence type="ECO:0000313" key="4">
    <source>
        <dbReference type="Proteomes" id="UP001519332"/>
    </source>
</evidence>
<reference evidence="3 4" key="1">
    <citation type="submission" date="2021-03" db="EMBL/GenBank/DDBJ databases">
        <title>Sequencing the genomes of 1000 actinobacteria strains.</title>
        <authorList>
            <person name="Klenk H.-P."/>
        </authorList>
    </citation>
    <scope>NUCLEOTIDE SEQUENCE [LARGE SCALE GENOMIC DNA]</scope>
    <source>
        <strain evidence="3 4">DSM 46670</strain>
    </source>
</reference>
<sequence>MRARSDVVRRGLTLGTVTLAISAGLITGTSAATPPAGPDPDRAATPVLDWAPCPAGSGPPSAKCATARVPLSYRDPAGPQISLALTKRPATDPQHKIGTVFTNPGGPGAGGRIPPRLEPVVSARFDIVGFDPRGTHADRKDTFSKIVPQLAARCCQVR</sequence>
<organism evidence="3 4">
    <name type="scientific">Kibdelosporangium banguiense</name>
    <dbReference type="NCBI Taxonomy" id="1365924"/>
    <lineage>
        <taxon>Bacteria</taxon>
        <taxon>Bacillati</taxon>
        <taxon>Actinomycetota</taxon>
        <taxon>Actinomycetes</taxon>
        <taxon>Pseudonocardiales</taxon>
        <taxon>Pseudonocardiaceae</taxon>
        <taxon>Kibdelosporangium</taxon>
    </lineage>
</organism>
<keyword evidence="4" id="KW-1185">Reference proteome</keyword>
<feature type="chain" id="PRO_5046031924" description="Alpha/beta hydrolase fold" evidence="2">
    <location>
        <begin position="32"/>
        <end position="158"/>
    </location>
</feature>
<evidence type="ECO:0000256" key="2">
    <source>
        <dbReference type="SAM" id="SignalP"/>
    </source>
</evidence>
<comment type="caution">
    <text evidence="3">The sequence shown here is derived from an EMBL/GenBank/DDBJ whole genome shotgun (WGS) entry which is preliminary data.</text>
</comment>
<accession>A0ABS4TX74</accession>
<evidence type="ECO:0000256" key="1">
    <source>
        <dbReference type="SAM" id="MobiDB-lite"/>
    </source>
</evidence>
<proteinExistence type="predicted"/>
<name>A0ABS4TX74_9PSEU</name>
<dbReference type="Proteomes" id="UP001519332">
    <property type="component" value="Unassembled WGS sequence"/>
</dbReference>
<evidence type="ECO:0008006" key="5">
    <source>
        <dbReference type="Google" id="ProtNLM"/>
    </source>
</evidence>
<keyword evidence="2" id="KW-0732">Signal</keyword>
<gene>
    <name evidence="3" type="ORF">JOF56_009392</name>
</gene>
<feature type="signal peptide" evidence="2">
    <location>
        <begin position="1"/>
        <end position="31"/>
    </location>
</feature>